<dbReference type="GO" id="GO:0016491">
    <property type="term" value="F:oxidoreductase activity"/>
    <property type="evidence" value="ECO:0007669"/>
    <property type="project" value="UniProtKB-KW"/>
</dbReference>
<dbReference type="AlphaFoldDB" id="A0A6N8EXR0"/>
<organism evidence="9 10">
    <name type="scientific">Paenibacillus macerans</name>
    <name type="common">Bacillus macerans</name>
    <dbReference type="NCBI Taxonomy" id="44252"/>
    <lineage>
        <taxon>Bacteria</taxon>
        <taxon>Bacillati</taxon>
        <taxon>Bacillota</taxon>
        <taxon>Bacilli</taxon>
        <taxon>Bacillales</taxon>
        <taxon>Paenibacillaceae</taxon>
        <taxon>Paenibacillus</taxon>
    </lineage>
</organism>
<evidence type="ECO:0000256" key="5">
    <source>
        <dbReference type="ARBA" id="ARBA00023002"/>
    </source>
</evidence>
<dbReference type="SFLD" id="SFLDS00029">
    <property type="entry name" value="Radical_SAM"/>
    <property type="match status" value="1"/>
</dbReference>
<keyword evidence="6" id="KW-0408">Iron</keyword>
<evidence type="ECO:0000313" key="9">
    <source>
        <dbReference type="EMBL" id="MUG24897.1"/>
    </source>
</evidence>
<dbReference type="Proteomes" id="UP000442469">
    <property type="component" value="Unassembled WGS sequence"/>
</dbReference>
<sequence length="470" mass="54209">MKRMRVKKLSLSNFEFSFSQPKQGLFKMGDNDFKIVTEYGRERKVNFNQLLVYLFSEGMNNSLEVSDNIRRYDADFDMSIHEINDLLNQLVEEQFLKFEPRKKELHKHYSYNPVKILNYARSVSAAKKTNEFISLGKLELAVTHKCPFNCTYCSKKEYNPSEQLSLEEKKKVIYEAYELGAQTIALTGGEPLHDEVAEETFELIGYASDLGYKRKVLLTSGYHIDKYFQSIVNSHLDEVQVSYNMSCKFYEDRVRNQYIEKNIKQISGLMDYGIRLGICSVLTNESIGFIDEIIKFCLENKLYSVYFYPVMPVGDAKNIWNEIKLDVSDLKNALALIKERREELKQRLYISAPQSFLQDEKPLQICEGGMYMLYVTESGDTAACACSAASGFNVRDYSLSWIWKESRYFDGYRIVKSVNSLCQNCDDYSLCINSCVCRESLAVRNFKFSSGKCALITGNLKINEIGSVME</sequence>
<keyword evidence="7" id="KW-0411">Iron-sulfur</keyword>
<dbReference type="CDD" id="cd01335">
    <property type="entry name" value="Radical_SAM"/>
    <property type="match status" value="1"/>
</dbReference>
<dbReference type="SFLD" id="SFLDG01067">
    <property type="entry name" value="SPASM/twitch_domain_containing"/>
    <property type="match status" value="1"/>
</dbReference>
<keyword evidence="4" id="KW-0479">Metal-binding</keyword>
<dbReference type="Gene3D" id="3.20.20.70">
    <property type="entry name" value="Aldolase class I"/>
    <property type="match status" value="1"/>
</dbReference>
<dbReference type="EMBL" id="WNZZ01000019">
    <property type="protein sequence ID" value="MUG24897.1"/>
    <property type="molecule type" value="Genomic_DNA"/>
</dbReference>
<evidence type="ECO:0000256" key="2">
    <source>
        <dbReference type="ARBA" id="ARBA00022485"/>
    </source>
</evidence>
<dbReference type="InterPro" id="IPR058240">
    <property type="entry name" value="rSAM_sf"/>
</dbReference>
<dbReference type="PROSITE" id="PS01305">
    <property type="entry name" value="MOAA_NIFB_PQQE"/>
    <property type="match status" value="1"/>
</dbReference>
<evidence type="ECO:0000256" key="1">
    <source>
        <dbReference type="ARBA" id="ARBA00001966"/>
    </source>
</evidence>
<dbReference type="GO" id="GO:0032324">
    <property type="term" value="P:molybdopterin cofactor biosynthetic process"/>
    <property type="evidence" value="ECO:0007669"/>
    <property type="project" value="UniProtKB-ARBA"/>
</dbReference>
<dbReference type="InterPro" id="IPR006638">
    <property type="entry name" value="Elp3/MiaA/NifB-like_rSAM"/>
</dbReference>
<evidence type="ECO:0000259" key="8">
    <source>
        <dbReference type="PROSITE" id="PS51918"/>
    </source>
</evidence>
<dbReference type="InterPro" id="IPR013785">
    <property type="entry name" value="Aldolase_TIM"/>
</dbReference>
<evidence type="ECO:0000313" key="10">
    <source>
        <dbReference type="Proteomes" id="UP000442469"/>
    </source>
</evidence>
<keyword evidence="3" id="KW-0949">S-adenosyl-L-methionine</keyword>
<dbReference type="GO" id="GO:0046872">
    <property type="term" value="F:metal ion binding"/>
    <property type="evidence" value="ECO:0007669"/>
    <property type="project" value="UniProtKB-KW"/>
</dbReference>
<evidence type="ECO:0000256" key="4">
    <source>
        <dbReference type="ARBA" id="ARBA00022723"/>
    </source>
</evidence>
<dbReference type="InterPro" id="IPR000385">
    <property type="entry name" value="MoaA_NifB_PqqE_Fe-S-bd_CS"/>
</dbReference>
<evidence type="ECO:0000256" key="6">
    <source>
        <dbReference type="ARBA" id="ARBA00023004"/>
    </source>
</evidence>
<keyword evidence="2" id="KW-0004">4Fe-4S</keyword>
<dbReference type="Pfam" id="PF04055">
    <property type="entry name" value="Radical_SAM"/>
    <property type="match status" value="1"/>
</dbReference>
<name>A0A6N8EXR0_PAEMA</name>
<dbReference type="PROSITE" id="PS51918">
    <property type="entry name" value="RADICAL_SAM"/>
    <property type="match status" value="1"/>
</dbReference>
<dbReference type="SMART" id="SM00729">
    <property type="entry name" value="Elp3"/>
    <property type="match status" value="1"/>
</dbReference>
<comment type="cofactor">
    <cofactor evidence="1">
        <name>[4Fe-4S] cluster</name>
        <dbReference type="ChEBI" id="CHEBI:49883"/>
    </cofactor>
</comment>
<dbReference type="InterPro" id="IPR050377">
    <property type="entry name" value="Radical_SAM_PqqE_MftC-like"/>
</dbReference>
<reference evidence="9 10" key="1">
    <citation type="submission" date="2019-11" db="EMBL/GenBank/DDBJ databases">
        <title>Draft genome sequences of five Paenibacillus species of dairy origin.</title>
        <authorList>
            <person name="Olajide A.M."/>
            <person name="Chen S."/>
            <person name="Lapointe G."/>
        </authorList>
    </citation>
    <scope>NUCLEOTIDE SEQUENCE [LARGE SCALE GENOMIC DNA]</scope>
    <source>
        <strain evidence="9 10">3CT49</strain>
    </source>
</reference>
<evidence type="ECO:0000256" key="7">
    <source>
        <dbReference type="ARBA" id="ARBA00023014"/>
    </source>
</evidence>
<dbReference type="PANTHER" id="PTHR11228:SF7">
    <property type="entry name" value="PQQA PEPTIDE CYCLASE"/>
    <property type="match status" value="1"/>
</dbReference>
<dbReference type="GO" id="GO:0051539">
    <property type="term" value="F:4 iron, 4 sulfur cluster binding"/>
    <property type="evidence" value="ECO:0007669"/>
    <property type="project" value="UniProtKB-KW"/>
</dbReference>
<dbReference type="InterPro" id="IPR007197">
    <property type="entry name" value="rSAM"/>
</dbReference>
<keyword evidence="5" id="KW-0560">Oxidoreductase</keyword>
<protein>
    <submittedName>
        <fullName evidence="9">Radical SAM protein</fullName>
    </submittedName>
</protein>
<dbReference type="SUPFAM" id="SSF102114">
    <property type="entry name" value="Radical SAM enzymes"/>
    <property type="match status" value="1"/>
</dbReference>
<proteinExistence type="predicted"/>
<accession>A0A6N8EXR0</accession>
<evidence type="ECO:0000256" key="3">
    <source>
        <dbReference type="ARBA" id="ARBA00022691"/>
    </source>
</evidence>
<gene>
    <name evidence="9" type="ORF">GNQ08_21255</name>
</gene>
<feature type="domain" description="Radical SAM core" evidence="8">
    <location>
        <begin position="125"/>
        <end position="347"/>
    </location>
</feature>
<dbReference type="PANTHER" id="PTHR11228">
    <property type="entry name" value="RADICAL SAM DOMAIN PROTEIN"/>
    <property type="match status" value="1"/>
</dbReference>
<comment type="caution">
    <text evidence="9">The sequence shown here is derived from an EMBL/GenBank/DDBJ whole genome shotgun (WGS) entry which is preliminary data.</text>
</comment>